<accession>A0AAD8NEB2</accession>
<reference evidence="1" key="2">
    <citation type="submission" date="2023-05" db="EMBL/GenBank/DDBJ databases">
        <authorList>
            <person name="Schelkunov M.I."/>
        </authorList>
    </citation>
    <scope>NUCLEOTIDE SEQUENCE</scope>
    <source>
        <strain evidence="1">Hsosn_3</strain>
        <tissue evidence="1">Leaf</tissue>
    </source>
</reference>
<evidence type="ECO:0000313" key="2">
    <source>
        <dbReference type="Proteomes" id="UP001237642"/>
    </source>
</evidence>
<dbReference type="EMBL" id="JAUIZM010000001">
    <property type="protein sequence ID" value="KAK1404643.1"/>
    <property type="molecule type" value="Genomic_DNA"/>
</dbReference>
<keyword evidence="1" id="KW-0418">Kinase</keyword>
<gene>
    <name evidence="1" type="ORF">POM88_004248</name>
</gene>
<dbReference type="InterPro" id="IPR023393">
    <property type="entry name" value="START-like_dom_sf"/>
</dbReference>
<dbReference type="AlphaFoldDB" id="A0AAD8NEB2"/>
<dbReference type="SUPFAM" id="SSF55961">
    <property type="entry name" value="Bet v1-like"/>
    <property type="match status" value="1"/>
</dbReference>
<reference evidence="1" key="1">
    <citation type="submission" date="2023-02" db="EMBL/GenBank/DDBJ databases">
        <title>Genome of toxic invasive species Heracleum sosnowskyi carries increased number of genes despite the absence of recent whole-genome duplications.</title>
        <authorList>
            <person name="Schelkunov M."/>
            <person name="Shtratnikova V."/>
            <person name="Makarenko M."/>
            <person name="Klepikova A."/>
            <person name="Omelchenko D."/>
            <person name="Novikova G."/>
            <person name="Obukhova E."/>
            <person name="Bogdanov V."/>
            <person name="Penin A."/>
            <person name="Logacheva M."/>
        </authorList>
    </citation>
    <scope>NUCLEOTIDE SEQUENCE</scope>
    <source>
        <strain evidence="1">Hsosn_3</strain>
        <tissue evidence="1">Leaf</tissue>
    </source>
</reference>
<keyword evidence="1" id="KW-0808">Transferase</keyword>
<dbReference type="GO" id="GO:0016301">
    <property type="term" value="F:kinase activity"/>
    <property type="evidence" value="ECO:0007669"/>
    <property type="project" value="UniProtKB-KW"/>
</dbReference>
<proteinExistence type="predicted"/>
<dbReference type="Gene3D" id="3.30.530.20">
    <property type="match status" value="1"/>
</dbReference>
<dbReference type="PANTHER" id="PTHR34560:SF1">
    <property type="entry name" value="START DOMAIN-CONTAINING PROTEIN"/>
    <property type="match status" value="1"/>
</dbReference>
<name>A0AAD8NEB2_9APIA</name>
<dbReference type="Proteomes" id="UP001237642">
    <property type="component" value="Unassembled WGS sequence"/>
</dbReference>
<comment type="caution">
    <text evidence="1">The sequence shown here is derived from an EMBL/GenBank/DDBJ whole genome shotgun (WGS) entry which is preliminary data.</text>
</comment>
<organism evidence="1 2">
    <name type="scientific">Heracleum sosnowskyi</name>
    <dbReference type="NCBI Taxonomy" id="360622"/>
    <lineage>
        <taxon>Eukaryota</taxon>
        <taxon>Viridiplantae</taxon>
        <taxon>Streptophyta</taxon>
        <taxon>Embryophyta</taxon>
        <taxon>Tracheophyta</taxon>
        <taxon>Spermatophyta</taxon>
        <taxon>Magnoliopsida</taxon>
        <taxon>eudicotyledons</taxon>
        <taxon>Gunneridae</taxon>
        <taxon>Pentapetalae</taxon>
        <taxon>asterids</taxon>
        <taxon>campanulids</taxon>
        <taxon>Apiales</taxon>
        <taxon>Apiaceae</taxon>
        <taxon>Apioideae</taxon>
        <taxon>apioid superclade</taxon>
        <taxon>Tordylieae</taxon>
        <taxon>Tordyliinae</taxon>
        <taxon>Heracleum</taxon>
    </lineage>
</organism>
<protein>
    <submittedName>
        <fullName evidence="1">Mitotic checkpoint serine/threonine-protein kinase BUB1</fullName>
    </submittedName>
</protein>
<dbReference type="PANTHER" id="PTHR34560">
    <property type="entry name" value="POLYKETIDE CYCLASE/DEHYDRASE/LIPID TRANSPORT SUPERFAMILY PROTEIN"/>
    <property type="match status" value="1"/>
</dbReference>
<keyword evidence="2" id="KW-1185">Reference proteome</keyword>
<evidence type="ECO:0000313" key="1">
    <source>
        <dbReference type="EMBL" id="KAK1404643.1"/>
    </source>
</evidence>
<sequence>MGGKHNITQYRERLDKALASDDLIDEERLKALVKNQLIYSSRDGLKAYIDDVVDRRTKEVSNFLDMLRSASAGNDVAKRSEAHVDWKLKQDTEDYRVMYREGPKGSPYHTLLVEGYIDGPLDICLCISMESNLYKKWWPQTMFPPFKIVTTECVQKVGINEQISLVRMKVPWPVSAREALVHYFVFEYFQDDIVIVLLTSLSDLESIKMSTHGFDRDGLPDPEAVRVDVVGGFALQKVSDGRSYFRTIVNMDIKVDFVPPAFINFISRQLIGSGFRLYQKEVASVSKGDEDFAKALKDPLYAQIREALYSENTVKEVLEPNELYSDTHVQLAYHAVETSQAEGRDMDNKVLPNGHAMDFSPDTPVIADEKVNGEIQEIKEEEIAHKCCNRKKREVVISSEVNQALGILEKAISIVREYGRSPETRCLPATVGEKLLNFENNGRELKLAEDNQGRLDGGNCEEMISHEANSFGSKGSRLITSPSEIAPASLKEDIQNPTEAPWITVSCSSVDQMIEAAALEKASDREKTTHVKTNGITENILTRKKSKKSRQCCWYFTSGQQMV</sequence>